<dbReference type="InterPro" id="IPR004378">
    <property type="entry name" value="F420H2_quin_Rdtase"/>
</dbReference>
<evidence type="ECO:0000256" key="2">
    <source>
        <dbReference type="ARBA" id="ARBA00049106"/>
    </source>
</evidence>
<dbReference type="EMBL" id="JACHWY010000002">
    <property type="protein sequence ID" value="MBB3047893.1"/>
    <property type="molecule type" value="Genomic_DNA"/>
</dbReference>
<evidence type="ECO:0000313" key="3">
    <source>
        <dbReference type="EMBL" id="MBB3047893.1"/>
    </source>
</evidence>
<keyword evidence="4" id="KW-1185">Reference proteome</keyword>
<evidence type="ECO:0000313" key="4">
    <source>
        <dbReference type="Proteomes" id="UP000537130"/>
    </source>
</evidence>
<dbReference type="Proteomes" id="UP000537130">
    <property type="component" value="Unassembled WGS sequence"/>
</dbReference>
<reference evidence="3 4" key="1">
    <citation type="submission" date="2020-08" db="EMBL/GenBank/DDBJ databases">
        <title>Genomic Encyclopedia of Type Strains, Phase III (KMG-III): the genomes of soil and plant-associated and newly described type strains.</title>
        <authorList>
            <person name="Whitman W."/>
        </authorList>
    </citation>
    <scope>NUCLEOTIDE SEQUENCE [LARGE SCALE GENOMIC DNA]</scope>
    <source>
        <strain evidence="3 4">CECT 8654</strain>
    </source>
</reference>
<dbReference type="GO" id="GO:0005886">
    <property type="term" value="C:plasma membrane"/>
    <property type="evidence" value="ECO:0007669"/>
    <property type="project" value="TreeGrafter"/>
</dbReference>
<sequence>MAEQKLKLFSQEREPAAIKIMQRMSRIQAWVFKKSGGRLMRTFFFMSPVGILTCKGRKSGEWREICLVYGEVDDKIVLIASKAGCAGHPAWYYNLQANPECSMQIGRKPVAMVAREAQGTEKEALWNKMLEIYKGFDDYQERASAVSGRTIPLMVLEPAA</sequence>
<dbReference type="InterPro" id="IPR012349">
    <property type="entry name" value="Split_barrel_FMN-bd"/>
</dbReference>
<dbReference type="AlphaFoldDB" id="A0A7W4W6D6"/>
<comment type="caution">
    <text evidence="3">The sequence shown here is derived from an EMBL/GenBank/DDBJ whole genome shotgun (WGS) entry which is preliminary data.</text>
</comment>
<dbReference type="GO" id="GO:0070967">
    <property type="term" value="F:coenzyme F420 binding"/>
    <property type="evidence" value="ECO:0007669"/>
    <property type="project" value="TreeGrafter"/>
</dbReference>
<dbReference type="Gene3D" id="2.30.110.10">
    <property type="entry name" value="Electron Transport, Fmn-binding Protein, Chain A"/>
    <property type="match status" value="1"/>
</dbReference>
<protein>
    <submittedName>
        <fullName evidence="3">Deazaflavin-dependent oxidoreductase (Nitroreductase family)</fullName>
    </submittedName>
</protein>
<dbReference type="NCBIfam" id="TIGR00026">
    <property type="entry name" value="hi_GC_TIGR00026"/>
    <property type="match status" value="1"/>
</dbReference>
<comment type="similarity">
    <text evidence="1">Belongs to the F420H(2)-dependent quinone reductase family.</text>
</comment>
<accession>A0A7W4W6D6</accession>
<comment type="catalytic activity">
    <reaction evidence="2">
        <text>oxidized coenzyme F420-(gamma-L-Glu)(n) + a quinol + H(+) = reduced coenzyme F420-(gamma-L-Glu)(n) + a quinone</text>
        <dbReference type="Rhea" id="RHEA:39663"/>
        <dbReference type="Rhea" id="RHEA-COMP:12939"/>
        <dbReference type="Rhea" id="RHEA-COMP:14378"/>
        <dbReference type="ChEBI" id="CHEBI:15378"/>
        <dbReference type="ChEBI" id="CHEBI:24646"/>
        <dbReference type="ChEBI" id="CHEBI:132124"/>
        <dbReference type="ChEBI" id="CHEBI:133980"/>
        <dbReference type="ChEBI" id="CHEBI:139511"/>
    </reaction>
</comment>
<organism evidence="3 4">
    <name type="scientific">Litorivivens lipolytica</name>
    <dbReference type="NCBI Taxonomy" id="1524264"/>
    <lineage>
        <taxon>Bacteria</taxon>
        <taxon>Pseudomonadati</taxon>
        <taxon>Pseudomonadota</taxon>
        <taxon>Gammaproteobacteria</taxon>
        <taxon>Litorivivens</taxon>
    </lineage>
</organism>
<dbReference type="GO" id="GO:0016491">
    <property type="term" value="F:oxidoreductase activity"/>
    <property type="evidence" value="ECO:0007669"/>
    <property type="project" value="InterPro"/>
</dbReference>
<name>A0A7W4W6D6_9GAMM</name>
<gene>
    <name evidence="3" type="ORF">FHR99_002159</name>
</gene>
<evidence type="ECO:0000256" key="1">
    <source>
        <dbReference type="ARBA" id="ARBA00008710"/>
    </source>
</evidence>
<dbReference type="Pfam" id="PF04075">
    <property type="entry name" value="F420H2_quin_red"/>
    <property type="match status" value="1"/>
</dbReference>
<dbReference type="PANTHER" id="PTHR39428:SF3">
    <property type="entry name" value="DEAZAFLAVIN-DEPENDENT NITROREDUCTASE"/>
    <property type="match status" value="1"/>
</dbReference>
<dbReference type="RefSeq" id="WP_183410649.1">
    <property type="nucleotide sequence ID" value="NZ_JACHWY010000002.1"/>
</dbReference>
<proteinExistence type="inferred from homology"/>
<dbReference type="PANTHER" id="PTHR39428">
    <property type="entry name" value="F420H(2)-DEPENDENT QUINONE REDUCTASE RV1261C"/>
    <property type="match status" value="1"/>
</dbReference>